<reference evidence="2 3" key="1">
    <citation type="submission" date="2015-08" db="EMBL/GenBank/DDBJ databases">
        <authorList>
            <person name="Babu N.S."/>
            <person name="Beckwith C.J."/>
            <person name="Beseler K.G."/>
            <person name="Brison A."/>
            <person name="Carone J.V."/>
            <person name="Caskin T.P."/>
            <person name="Diamond M."/>
            <person name="Durham M.E."/>
            <person name="Foxe J.M."/>
            <person name="Go M."/>
            <person name="Henderson B.A."/>
            <person name="Jones I.B."/>
            <person name="McGettigan J.A."/>
            <person name="Micheletti S.J."/>
            <person name="Nasrallah M.E."/>
            <person name="Ortiz D."/>
            <person name="Piller C.R."/>
            <person name="Privatt S.R."/>
            <person name="Schneider S.L."/>
            <person name="Sharp S."/>
            <person name="Smith T.C."/>
            <person name="Stanton J.D."/>
            <person name="Ullery H.E."/>
            <person name="Wilson R.J."/>
            <person name="Serrano M.G."/>
            <person name="Buck G."/>
            <person name="Lee V."/>
            <person name="Wang Y."/>
            <person name="Carvalho R."/>
            <person name="Voegtly L."/>
            <person name="Shi R."/>
            <person name="Duckworth R."/>
            <person name="Johnson A."/>
            <person name="Loviza R."/>
            <person name="Walstead R."/>
            <person name="Shah Z."/>
            <person name="Kiflezghi M."/>
            <person name="Wade K."/>
            <person name="Ball S.L."/>
            <person name="Bradley K.W."/>
            <person name="Asai D.J."/>
            <person name="Bowman C.A."/>
            <person name="Russell D.A."/>
            <person name="Pope W.H."/>
            <person name="Jacobs-Sera D."/>
            <person name="Hendrix R.W."/>
            <person name="Hatfull G.F."/>
        </authorList>
    </citation>
    <scope>NUCLEOTIDE SEQUENCE [LARGE SCALE GENOMIC DNA]</scope>
    <source>
        <strain evidence="2 3">DSM 27648</strain>
    </source>
</reference>
<organism evidence="2 3">
    <name type="scientific">Labilithrix luteola</name>
    <dbReference type="NCBI Taxonomy" id="1391654"/>
    <lineage>
        <taxon>Bacteria</taxon>
        <taxon>Pseudomonadati</taxon>
        <taxon>Myxococcota</taxon>
        <taxon>Polyangia</taxon>
        <taxon>Polyangiales</taxon>
        <taxon>Labilitrichaceae</taxon>
        <taxon>Labilithrix</taxon>
    </lineage>
</organism>
<keyword evidence="3" id="KW-1185">Reference proteome</keyword>
<evidence type="ECO:0008006" key="4">
    <source>
        <dbReference type="Google" id="ProtNLM"/>
    </source>
</evidence>
<dbReference type="RefSeq" id="WP_146645554.1">
    <property type="nucleotide sequence ID" value="NZ_CP012333.1"/>
</dbReference>
<dbReference type="STRING" id="1391654.AKJ09_00536"/>
<evidence type="ECO:0000313" key="2">
    <source>
        <dbReference type="EMBL" id="AKU93872.1"/>
    </source>
</evidence>
<dbReference type="PROSITE" id="PS51257">
    <property type="entry name" value="PROKAR_LIPOPROTEIN"/>
    <property type="match status" value="1"/>
</dbReference>
<protein>
    <recommendedName>
        <fullName evidence="4">Lipoprotein</fullName>
    </recommendedName>
</protein>
<evidence type="ECO:0000313" key="3">
    <source>
        <dbReference type="Proteomes" id="UP000064967"/>
    </source>
</evidence>
<dbReference type="Proteomes" id="UP000064967">
    <property type="component" value="Chromosome"/>
</dbReference>
<dbReference type="AlphaFoldDB" id="A0A0K1PK30"/>
<gene>
    <name evidence="2" type="ORF">AKJ09_00536</name>
</gene>
<feature type="compositionally biased region" description="Polar residues" evidence="1">
    <location>
        <begin position="55"/>
        <end position="64"/>
    </location>
</feature>
<dbReference type="KEGG" id="llu:AKJ09_00536"/>
<dbReference type="EMBL" id="CP012333">
    <property type="protein sequence ID" value="AKU93872.1"/>
    <property type="molecule type" value="Genomic_DNA"/>
</dbReference>
<evidence type="ECO:0000256" key="1">
    <source>
        <dbReference type="SAM" id="MobiDB-lite"/>
    </source>
</evidence>
<feature type="compositionally biased region" description="Low complexity" evidence="1">
    <location>
        <begin position="36"/>
        <end position="51"/>
    </location>
</feature>
<proteinExistence type="predicted"/>
<accession>A0A0K1PK30</accession>
<feature type="region of interest" description="Disordered" evidence="1">
    <location>
        <begin position="31"/>
        <end position="64"/>
    </location>
</feature>
<name>A0A0K1PK30_9BACT</name>
<sequence>MKRALFSLLGIAGAALVGACGAIIGVEERYPGKGDASSAESPNESPETPSETDQDGATPSSDASTDLHALSLGQFVDPRMTMSNDELLVDEIVDGRSKLTLIEKAAPTKPRIIYDQPADDPSTRISTIGIARSEVWFTTVDGKLHHMSLAGTNPQVEGAASSSILAASPRRSGRPAPTTCRTRPRCIGAGIRFFPTCPKRA</sequence>